<proteinExistence type="inferred from homology"/>
<dbReference type="SUPFAM" id="SSF53254">
    <property type="entry name" value="Phosphoglycerate mutase-like"/>
    <property type="match status" value="1"/>
</dbReference>
<comment type="similarity">
    <text evidence="2">Belongs to the phosphoglycerate mutase family. BPG-dependent PGAM subfamily.</text>
</comment>
<evidence type="ECO:0000256" key="3">
    <source>
        <dbReference type="ARBA" id="ARBA00013081"/>
    </source>
</evidence>
<keyword evidence="4" id="KW-0472">Membrane</keyword>
<keyword evidence="13" id="KW-1185">Reference proteome</keyword>
<accession>A0AAJ6VYB1</accession>
<dbReference type="GO" id="GO:0090141">
    <property type="term" value="P:positive regulation of mitochondrial fission"/>
    <property type="evidence" value="ECO:0007669"/>
    <property type="project" value="TreeGrafter"/>
</dbReference>
<evidence type="ECO:0000256" key="11">
    <source>
        <dbReference type="ARBA" id="ARBA00047761"/>
    </source>
</evidence>
<evidence type="ECO:0000256" key="10">
    <source>
        <dbReference type="ARBA" id="ARBA00042520"/>
    </source>
</evidence>
<dbReference type="GeneID" id="100899278"/>
<gene>
    <name evidence="14" type="primary">LOC100899278</name>
</gene>
<dbReference type="SMART" id="SM00855">
    <property type="entry name" value="PGAM"/>
    <property type="match status" value="1"/>
</dbReference>
<evidence type="ECO:0000256" key="7">
    <source>
        <dbReference type="ARBA" id="ARBA00038605"/>
    </source>
</evidence>
<name>A0AAJ6VYB1_9ACAR</name>
<dbReference type="AlphaFoldDB" id="A0AAJ6VYB1"/>
<dbReference type="RefSeq" id="XP_003744265.1">
    <property type="nucleotide sequence ID" value="XM_003744217.2"/>
</dbReference>
<evidence type="ECO:0000256" key="6">
    <source>
        <dbReference type="ARBA" id="ARBA00037234"/>
    </source>
</evidence>
<evidence type="ECO:0000313" key="14">
    <source>
        <dbReference type="RefSeq" id="XP_003744265.1"/>
    </source>
</evidence>
<dbReference type="CDD" id="cd07067">
    <property type="entry name" value="HP_PGM_like"/>
    <property type="match status" value="1"/>
</dbReference>
<keyword evidence="4" id="KW-0496">Mitochondrion</keyword>
<evidence type="ECO:0000256" key="2">
    <source>
        <dbReference type="ARBA" id="ARBA00006717"/>
    </source>
</evidence>
<dbReference type="GO" id="GO:0004722">
    <property type="term" value="F:protein serine/threonine phosphatase activity"/>
    <property type="evidence" value="ECO:0007669"/>
    <property type="project" value="UniProtKB-EC"/>
</dbReference>
<keyword evidence="5" id="KW-0378">Hydrolase</keyword>
<comment type="subcellular location">
    <subcellularLocation>
        <location evidence="1">Mitochondrion outer membrane</location>
    </subcellularLocation>
</comment>
<comment type="catalytic activity">
    <reaction evidence="12">
        <text>O-phospho-L-threonyl-[protein] + H2O = L-threonyl-[protein] + phosphate</text>
        <dbReference type="Rhea" id="RHEA:47004"/>
        <dbReference type="Rhea" id="RHEA-COMP:11060"/>
        <dbReference type="Rhea" id="RHEA-COMP:11605"/>
        <dbReference type="ChEBI" id="CHEBI:15377"/>
        <dbReference type="ChEBI" id="CHEBI:30013"/>
        <dbReference type="ChEBI" id="CHEBI:43474"/>
        <dbReference type="ChEBI" id="CHEBI:61977"/>
        <dbReference type="EC" id="3.1.3.16"/>
    </reaction>
</comment>
<evidence type="ECO:0000256" key="9">
    <source>
        <dbReference type="ARBA" id="ARBA00040722"/>
    </source>
</evidence>
<protein>
    <recommendedName>
        <fullName evidence="8">Serine/threonine-protein phosphatase PGAM5, mitochondrial</fullName>
        <ecNumber evidence="3">3.1.3.16</ecNumber>
    </recommendedName>
    <alternativeName>
        <fullName evidence="10">Phosphoglycerate mutase family member 5 homolog</fullName>
    </alternativeName>
    <alternativeName>
        <fullName evidence="9">Serine/threonine-protein phosphatase Pgam5, mitochondrial</fullName>
    </alternativeName>
</protein>
<keyword evidence="4" id="KW-1000">Mitochondrion outer membrane</keyword>
<sequence length="272" mass="30599">MLRRVLGTVAVGAGGALTAMLLKPDRVHASRAMTTEKPQFWDHNWDFRDPCSCVTKLKSPSDPAEQNKRNEQIEASTPTAIRHILLVRHGQYLSSKATDPERKLTSLGREQADLTGRRLKALGIKFDRIVNSTMTRATETADIICNHISGPREKCNLIREGAPCQPEPKLLAWQPAEKDFFQEGAVIEAGFRKYFHRADPEQKTDSYELLVCHANVIRYFVCRALQLPPEAWLRFSLNNGSITWVSIHPTGKVLVRCIGDSGYMPPDKLSSY</sequence>
<evidence type="ECO:0000256" key="1">
    <source>
        <dbReference type="ARBA" id="ARBA00004294"/>
    </source>
</evidence>
<dbReference type="InterPro" id="IPR051021">
    <property type="entry name" value="Mito_Ser/Thr_phosphatase"/>
</dbReference>
<evidence type="ECO:0000256" key="4">
    <source>
        <dbReference type="ARBA" id="ARBA00022787"/>
    </source>
</evidence>
<dbReference type="InterPro" id="IPR013078">
    <property type="entry name" value="His_Pase_superF_clade-1"/>
</dbReference>
<organism evidence="13 14">
    <name type="scientific">Galendromus occidentalis</name>
    <name type="common">western predatory mite</name>
    <dbReference type="NCBI Taxonomy" id="34638"/>
    <lineage>
        <taxon>Eukaryota</taxon>
        <taxon>Metazoa</taxon>
        <taxon>Ecdysozoa</taxon>
        <taxon>Arthropoda</taxon>
        <taxon>Chelicerata</taxon>
        <taxon>Arachnida</taxon>
        <taxon>Acari</taxon>
        <taxon>Parasitiformes</taxon>
        <taxon>Mesostigmata</taxon>
        <taxon>Gamasina</taxon>
        <taxon>Phytoseioidea</taxon>
        <taxon>Phytoseiidae</taxon>
        <taxon>Typhlodrominae</taxon>
        <taxon>Galendromus</taxon>
    </lineage>
</organism>
<dbReference type="PANTHER" id="PTHR20935">
    <property type="entry name" value="PHOSPHOGLYCERATE MUTASE-RELATED"/>
    <property type="match status" value="1"/>
</dbReference>
<evidence type="ECO:0000313" key="13">
    <source>
        <dbReference type="Proteomes" id="UP000694867"/>
    </source>
</evidence>
<dbReference type="GO" id="GO:0005741">
    <property type="term" value="C:mitochondrial outer membrane"/>
    <property type="evidence" value="ECO:0007669"/>
    <property type="project" value="UniProtKB-SubCell"/>
</dbReference>
<dbReference type="KEGG" id="goe:100899278"/>
<dbReference type="Gene3D" id="3.40.50.1240">
    <property type="entry name" value="Phosphoglycerate mutase-like"/>
    <property type="match status" value="1"/>
</dbReference>
<comment type="subunit">
    <text evidence="7">Interacts with Pk92B/ASK1.</text>
</comment>
<dbReference type="Pfam" id="PF00300">
    <property type="entry name" value="His_Phos_1"/>
    <property type="match status" value="2"/>
</dbReference>
<comment type="function">
    <text evidence="6">Displays phosphatase activity for serine/threonine residues, and dephosphorylates and activates Pk92B kinase. Has apparently no phosphoglycerate mutase activity.</text>
</comment>
<dbReference type="InterPro" id="IPR029033">
    <property type="entry name" value="His_PPase_superfam"/>
</dbReference>
<evidence type="ECO:0000256" key="12">
    <source>
        <dbReference type="ARBA" id="ARBA00048336"/>
    </source>
</evidence>
<evidence type="ECO:0000256" key="8">
    <source>
        <dbReference type="ARBA" id="ARBA00039765"/>
    </source>
</evidence>
<dbReference type="PANTHER" id="PTHR20935:SF0">
    <property type="entry name" value="SERINE_THREONINE-PROTEIN PHOSPHATASE PGAM5, MITOCHONDRIAL"/>
    <property type="match status" value="1"/>
</dbReference>
<evidence type="ECO:0000256" key="5">
    <source>
        <dbReference type="ARBA" id="ARBA00022801"/>
    </source>
</evidence>
<reference evidence="14" key="1">
    <citation type="submission" date="2025-08" db="UniProtKB">
        <authorList>
            <consortium name="RefSeq"/>
        </authorList>
    </citation>
    <scope>IDENTIFICATION</scope>
</reference>
<dbReference type="Proteomes" id="UP000694867">
    <property type="component" value="Unplaced"/>
</dbReference>
<comment type="catalytic activity">
    <reaction evidence="11">
        <text>O-phospho-L-seryl-[protein] + H2O = L-seryl-[protein] + phosphate</text>
        <dbReference type="Rhea" id="RHEA:20629"/>
        <dbReference type="Rhea" id="RHEA-COMP:9863"/>
        <dbReference type="Rhea" id="RHEA-COMP:11604"/>
        <dbReference type="ChEBI" id="CHEBI:15377"/>
        <dbReference type="ChEBI" id="CHEBI:29999"/>
        <dbReference type="ChEBI" id="CHEBI:43474"/>
        <dbReference type="ChEBI" id="CHEBI:83421"/>
        <dbReference type="EC" id="3.1.3.16"/>
    </reaction>
</comment>
<dbReference type="EC" id="3.1.3.16" evidence="3"/>